<dbReference type="OrthoDB" id="3903189at2759"/>
<evidence type="ECO:0000256" key="7">
    <source>
        <dbReference type="SAM" id="Phobius"/>
    </source>
</evidence>
<evidence type="ECO:0000259" key="8">
    <source>
        <dbReference type="Pfam" id="PF20684"/>
    </source>
</evidence>
<feature type="transmembrane region" description="Helical" evidence="7">
    <location>
        <begin position="81"/>
        <end position="102"/>
    </location>
</feature>
<dbReference type="AlphaFoldDB" id="K1WVE9"/>
<dbReference type="PANTHER" id="PTHR33048">
    <property type="entry name" value="PTH11-LIKE INTEGRAL MEMBRANE PROTEIN (AFU_ORTHOLOGUE AFUA_5G11245)"/>
    <property type="match status" value="1"/>
</dbReference>
<evidence type="ECO:0000256" key="4">
    <source>
        <dbReference type="ARBA" id="ARBA00023136"/>
    </source>
</evidence>
<name>K1WVE9_MARBU</name>
<feature type="region of interest" description="Disordered" evidence="6">
    <location>
        <begin position="377"/>
        <end position="423"/>
    </location>
</feature>
<organism evidence="9 10">
    <name type="scientific">Marssonina brunnea f. sp. multigermtubi (strain MB_m1)</name>
    <name type="common">Marssonina leaf spot fungus</name>
    <dbReference type="NCBI Taxonomy" id="1072389"/>
    <lineage>
        <taxon>Eukaryota</taxon>
        <taxon>Fungi</taxon>
        <taxon>Dikarya</taxon>
        <taxon>Ascomycota</taxon>
        <taxon>Pezizomycotina</taxon>
        <taxon>Leotiomycetes</taxon>
        <taxon>Helotiales</taxon>
        <taxon>Drepanopezizaceae</taxon>
        <taxon>Drepanopeziza</taxon>
    </lineage>
</organism>
<feature type="transmembrane region" description="Helical" evidence="7">
    <location>
        <begin position="114"/>
        <end position="133"/>
    </location>
</feature>
<gene>
    <name evidence="9" type="ORF">MBM_09192</name>
</gene>
<dbReference type="GO" id="GO:0016020">
    <property type="term" value="C:membrane"/>
    <property type="evidence" value="ECO:0007669"/>
    <property type="project" value="UniProtKB-SubCell"/>
</dbReference>
<dbReference type="InterPro" id="IPR052337">
    <property type="entry name" value="SAT4-like"/>
</dbReference>
<dbReference type="Proteomes" id="UP000006753">
    <property type="component" value="Unassembled WGS sequence"/>
</dbReference>
<keyword evidence="3 7" id="KW-1133">Transmembrane helix</keyword>
<comment type="similarity">
    <text evidence="5">Belongs to the SAT4 family.</text>
</comment>
<protein>
    <recommendedName>
        <fullName evidence="8">Rhodopsin domain-containing protein</fullName>
    </recommendedName>
</protein>
<dbReference type="STRING" id="1072389.K1WVE9"/>
<evidence type="ECO:0000256" key="3">
    <source>
        <dbReference type="ARBA" id="ARBA00022989"/>
    </source>
</evidence>
<dbReference type="GeneID" id="18765127"/>
<feature type="transmembrane region" description="Helical" evidence="7">
    <location>
        <begin position="7"/>
        <end position="30"/>
    </location>
</feature>
<evidence type="ECO:0000313" key="9">
    <source>
        <dbReference type="EMBL" id="EKD12623.1"/>
    </source>
</evidence>
<feature type="transmembrane region" description="Helical" evidence="7">
    <location>
        <begin position="315"/>
        <end position="337"/>
    </location>
</feature>
<dbReference type="InterPro" id="IPR049326">
    <property type="entry name" value="Rhodopsin_dom_fungi"/>
</dbReference>
<feature type="transmembrane region" description="Helical" evidence="7">
    <location>
        <begin position="174"/>
        <end position="192"/>
    </location>
</feature>
<feature type="domain" description="Rhodopsin" evidence="8">
    <location>
        <begin position="98"/>
        <end position="338"/>
    </location>
</feature>
<evidence type="ECO:0000256" key="2">
    <source>
        <dbReference type="ARBA" id="ARBA00022692"/>
    </source>
</evidence>
<comment type="subcellular location">
    <subcellularLocation>
        <location evidence="1">Membrane</location>
        <topology evidence="1">Multi-pass membrane protein</topology>
    </subcellularLocation>
</comment>
<dbReference type="KEGG" id="mbe:MBM_09192"/>
<evidence type="ECO:0000313" key="10">
    <source>
        <dbReference type="Proteomes" id="UP000006753"/>
    </source>
</evidence>
<proteinExistence type="inferred from homology"/>
<keyword evidence="10" id="KW-1185">Reference proteome</keyword>
<evidence type="ECO:0000256" key="5">
    <source>
        <dbReference type="ARBA" id="ARBA00038359"/>
    </source>
</evidence>
<sequence>MPHQPCWVPFVYFTCLFLACIIAGLIVTFLPSHTEQTSRKILTRALAAIDFRNWLRYGAHSLTEGNVLRKRGNTSPTRNELLWNSVGFGIVAYISFLLRMLNRGWVLRKIQIEDYGMCIVIIFFTNLLIWVNVSARFDTNLYPSEQEAAILADPQEVADRVFGSKIVIALEQSMLLTTWGCKLCIWAFLFRVHRKTRYEIMLHFLLLYIFVGLLVIEVLYFFLFCTPFAQYWAVPVENSECATYHVYSIVQMSFNVSSDILLVMSPMPLVWKTKLPLKRKLILTAVFSLASLTIACAIMNKFYNFASPDTTIYQIWYLREASVSVTVANLICIWQLLQHCFQFRSFDDTRIDIRDDNGAAQVRRARTWTWRRPTGVIPSKTDGSRNSTLRTADTELEAQAQAPRGGPLGRDERRNTQFTLTGDDGDAGPAILYRSYYNIS</sequence>
<accession>K1WVE9</accession>
<evidence type="ECO:0000256" key="6">
    <source>
        <dbReference type="SAM" id="MobiDB-lite"/>
    </source>
</evidence>
<dbReference type="InParanoid" id="K1WVE9"/>
<evidence type="ECO:0000256" key="1">
    <source>
        <dbReference type="ARBA" id="ARBA00004141"/>
    </source>
</evidence>
<dbReference type="EMBL" id="JH921455">
    <property type="protein sequence ID" value="EKD12623.1"/>
    <property type="molecule type" value="Genomic_DNA"/>
</dbReference>
<dbReference type="Pfam" id="PF20684">
    <property type="entry name" value="Fung_rhodopsin"/>
    <property type="match status" value="1"/>
</dbReference>
<dbReference type="OMA" id="VVIMVTY"/>
<dbReference type="eggNOG" id="ENOG502S0C0">
    <property type="taxonomic scope" value="Eukaryota"/>
</dbReference>
<dbReference type="PANTHER" id="PTHR33048:SF110">
    <property type="entry name" value="UBID FAMILY DECARBOXYLASE"/>
    <property type="match status" value="1"/>
</dbReference>
<feature type="transmembrane region" description="Helical" evidence="7">
    <location>
        <begin position="204"/>
        <end position="224"/>
    </location>
</feature>
<keyword evidence="2 7" id="KW-0812">Transmembrane</keyword>
<dbReference type="HOGENOM" id="CLU_622671_0_0_1"/>
<keyword evidence="4 7" id="KW-0472">Membrane</keyword>
<feature type="transmembrane region" description="Helical" evidence="7">
    <location>
        <begin position="281"/>
        <end position="303"/>
    </location>
</feature>
<reference evidence="9 10" key="1">
    <citation type="journal article" date="2012" name="BMC Genomics">
        <title>Sequencing the genome of Marssonina brunnea reveals fungus-poplar co-evolution.</title>
        <authorList>
            <person name="Zhu S."/>
            <person name="Cao Y.-Z."/>
            <person name="Jiang C."/>
            <person name="Tan B.-Y."/>
            <person name="Wang Z."/>
            <person name="Feng S."/>
            <person name="Zhang L."/>
            <person name="Su X.-H."/>
            <person name="Brejova B."/>
            <person name="Vinar T."/>
            <person name="Xu M."/>
            <person name="Wang M.-X."/>
            <person name="Zhang S.-G."/>
            <person name="Huang M.-R."/>
            <person name="Wu R."/>
            <person name="Zhou Y."/>
        </authorList>
    </citation>
    <scope>NUCLEOTIDE SEQUENCE [LARGE SCALE GENOMIC DNA]</scope>
    <source>
        <strain evidence="9 10">MB_m1</strain>
    </source>
</reference>